<dbReference type="AlphaFoldDB" id="A0A5A4U7V3"/>
<feature type="domain" description="Glycosyltransferase 2-like" evidence="2">
    <location>
        <begin position="4"/>
        <end position="130"/>
    </location>
</feature>
<dbReference type="EMBL" id="LC494321">
    <property type="protein sequence ID" value="BBM62518.1"/>
    <property type="molecule type" value="Genomic_DNA"/>
</dbReference>
<evidence type="ECO:0000259" key="2">
    <source>
        <dbReference type="Pfam" id="PF00535"/>
    </source>
</evidence>
<keyword evidence="3" id="KW-0808">Transferase</keyword>
<organism evidence="3">
    <name type="scientific">Escherichia albertii</name>
    <dbReference type="NCBI Taxonomy" id="208962"/>
    <lineage>
        <taxon>Bacteria</taxon>
        <taxon>Pseudomonadati</taxon>
        <taxon>Pseudomonadota</taxon>
        <taxon>Gammaproteobacteria</taxon>
        <taxon>Enterobacterales</taxon>
        <taxon>Enterobacteriaceae</taxon>
        <taxon>Escherichia</taxon>
    </lineage>
</organism>
<sequence>MKFSLIMCTLGRHKEVELFLCSLIEQTYKYYEIIVVDQNDDDKVTLICDKYKERLTELKYFKVEFKGLSRARNFALVHHTGDIIAFPDDDCIYPKNILEKVKNFFEMNPIGIVTGKSSNKITCYTEKKTEILKEVRPYNMFGILISYTVFFNKNEVCKSNLTFDENLGVGTLFGSTEESDFVLHQLLRGVKCYVLSNLEIYHPNKDANISFERLSYYNLGVGAFIRKNISCHPELIYLLLKVMFFAPLLKSIYGFFCCDRKEIKIAFLIFKSRWEGFFQYGKK</sequence>
<evidence type="ECO:0000313" key="3">
    <source>
        <dbReference type="EMBL" id="BBM62518.1"/>
    </source>
</evidence>
<accession>A0A5A4U7V3</accession>
<dbReference type="InterPro" id="IPR001173">
    <property type="entry name" value="Glyco_trans_2-like"/>
</dbReference>
<keyword evidence="1" id="KW-0812">Transmembrane</keyword>
<protein>
    <submittedName>
        <fullName evidence="3">Predicted glycosyltransferase</fullName>
    </submittedName>
</protein>
<keyword evidence="1" id="KW-1133">Transmembrane helix</keyword>
<feature type="transmembrane region" description="Helical" evidence="1">
    <location>
        <begin position="235"/>
        <end position="256"/>
    </location>
</feature>
<evidence type="ECO:0000256" key="1">
    <source>
        <dbReference type="SAM" id="Phobius"/>
    </source>
</evidence>
<dbReference type="InterPro" id="IPR029044">
    <property type="entry name" value="Nucleotide-diphossugar_trans"/>
</dbReference>
<dbReference type="Gene3D" id="3.90.550.10">
    <property type="entry name" value="Spore Coat Polysaccharide Biosynthesis Protein SpsA, Chain A"/>
    <property type="match status" value="1"/>
</dbReference>
<dbReference type="GO" id="GO:0016758">
    <property type="term" value="F:hexosyltransferase activity"/>
    <property type="evidence" value="ECO:0007669"/>
    <property type="project" value="UniProtKB-ARBA"/>
</dbReference>
<proteinExistence type="predicted"/>
<keyword evidence="1" id="KW-0472">Membrane</keyword>
<dbReference type="Pfam" id="PF00535">
    <property type="entry name" value="Glycos_transf_2"/>
    <property type="match status" value="1"/>
</dbReference>
<reference evidence="3" key="1">
    <citation type="submission" date="2019-07" db="EMBL/GenBank/DDBJ databases">
        <title>Overview of O-antigen diversity of Escherichia albertii, an emerging enteropathogen; genetic structure, serology, and development of O-genotyping method.</title>
        <authorList>
            <person name="Ooka T."/>
            <person name="Seto K."/>
            <person name="Ogura Y."/>
            <person name="Iguchi A."/>
            <person name="Imura N."/>
            <person name="Honda M."/>
            <person name="Etoh Y."/>
            <person name="Ikeda T."/>
            <person name="Sugitani W."/>
            <person name="Konno T."/>
            <person name="Kawano K."/>
            <person name="Kudo Y."/>
            <person name="Murakami K."/>
            <person name="Hayashi T."/>
            <person name="Nishi J."/>
        </authorList>
    </citation>
    <scope>NUCLEOTIDE SEQUENCE</scope>
    <source>
        <strain evidence="3">NIAH_Bird 25</strain>
    </source>
</reference>
<dbReference type="SUPFAM" id="SSF53448">
    <property type="entry name" value="Nucleotide-diphospho-sugar transferases"/>
    <property type="match status" value="1"/>
</dbReference>
<dbReference type="PANTHER" id="PTHR22916">
    <property type="entry name" value="GLYCOSYLTRANSFERASE"/>
    <property type="match status" value="1"/>
</dbReference>
<name>A0A5A4U7V3_ESCAL</name>
<dbReference type="RefSeq" id="WP_059278691.1">
    <property type="nucleotide sequence ID" value="NZ_BBVN01000020.1"/>
</dbReference>
<dbReference type="CDD" id="cd00761">
    <property type="entry name" value="Glyco_tranf_GTA_type"/>
    <property type="match status" value="1"/>
</dbReference>